<dbReference type="SMART" id="SM00822">
    <property type="entry name" value="PKS_KR"/>
    <property type="match status" value="1"/>
</dbReference>
<dbReference type="Proteomes" id="UP000316252">
    <property type="component" value="Unassembled WGS sequence"/>
</dbReference>
<evidence type="ECO:0000313" key="5">
    <source>
        <dbReference type="Proteomes" id="UP000316252"/>
    </source>
</evidence>
<protein>
    <submittedName>
        <fullName evidence="4">SDR family oxidoreductase</fullName>
    </submittedName>
</protein>
<feature type="domain" description="Ketoreductase" evidence="3">
    <location>
        <begin position="9"/>
        <end position="193"/>
    </location>
</feature>
<evidence type="ECO:0000256" key="2">
    <source>
        <dbReference type="ARBA" id="ARBA00023002"/>
    </source>
</evidence>
<comment type="caution">
    <text evidence="4">The sequence shown here is derived from an EMBL/GenBank/DDBJ whole genome shotgun (WGS) entry which is preliminary data.</text>
</comment>
<evidence type="ECO:0000256" key="1">
    <source>
        <dbReference type="ARBA" id="ARBA00006484"/>
    </source>
</evidence>
<dbReference type="GO" id="GO:0016491">
    <property type="term" value="F:oxidoreductase activity"/>
    <property type="evidence" value="ECO:0007669"/>
    <property type="project" value="UniProtKB-KW"/>
</dbReference>
<organism evidence="4 5">
    <name type="scientific">Schumannella soli</name>
    <dbReference type="NCBI Taxonomy" id="2590779"/>
    <lineage>
        <taxon>Bacteria</taxon>
        <taxon>Bacillati</taxon>
        <taxon>Actinomycetota</taxon>
        <taxon>Actinomycetes</taxon>
        <taxon>Micrococcales</taxon>
        <taxon>Microbacteriaceae</taxon>
        <taxon>Schumannella</taxon>
    </lineage>
</organism>
<proteinExistence type="inferred from homology"/>
<dbReference type="InterPro" id="IPR020904">
    <property type="entry name" value="Sc_DH/Rdtase_CS"/>
</dbReference>
<dbReference type="OrthoDB" id="517007at2"/>
<dbReference type="Gene3D" id="3.40.50.720">
    <property type="entry name" value="NAD(P)-binding Rossmann-like Domain"/>
    <property type="match status" value="1"/>
</dbReference>
<name>A0A506Y8E9_9MICO</name>
<dbReference type="PRINTS" id="PR00081">
    <property type="entry name" value="GDHRDH"/>
</dbReference>
<comment type="similarity">
    <text evidence="1">Belongs to the short-chain dehydrogenases/reductases (SDR) family.</text>
</comment>
<dbReference type="AlphaFoldDB" id="A0A506Y8E9"/>
<reference evidence="4 5" key="1">
    <citation type="submission" date="2019-06" db="EMBL/GenBank/DDBJ databases">
        <authorList>
            <person name="Li F."/>
        </authorList>
    </citation>
    <scope>NUCLEOTIDE SEQUENCE [LARGE SCALE GENOMIC DNA]</scope>
    <source>
        <strain evidence="4 5">10F1D-1</strain>
    </source>
</reference>
<keyword evidence="5" id="KW-1185">Reference proteome</keyword>
<evidence type="ECO:0000259" key="3">
    <source>
        <dbReference type="SMART" id="SM00822"/>
    </source>
</evidence>
<dbReference type="SUPFAM" id="SSF51735">
    <property type="entry name" value="NAD(P)-binding Rossmann-fold domains"/>
    <property type="match status" value="1"/>
</dbReference>
<dbReference type="Pfam" id="PF13561">
    <property type="entry name" value="adh_short_C2"/>
    <property type="match status" value="1"/>
</dbReference>
<dbReference type="InterPro" id="IPR057326">
    <property type="entry name" value="KR_dom"/>
</dbReference>
<accession>A0A506Y8E9</accession>
<dbReference type="PROSITE" id="PS00061">
    <property type="entry name" value="ADH_SHORT"/>
    <property type="match status" value="1"/>
</dbReference>
<keyword evidence="2" id="KW-0560">Oxidoreductase</keyword>
<dbReference type="FunFam" id="3.40.50.720:FF:000084">
    <property type="entry name" value="Short-chain dehydrogenase reductase"/>
    <property type="match status" value="1"/>
</dbReference>
<dbReference type="InterPro" id="IPR002347">
    <property type="entry name" value="SDR_fam"/>
</dbReference>
<dbReference type="InterPro" id="IPR036291">
    <property type="entry name" value="NAD(P)-bd_dom_sf"/>
</dbReference>
<gene>
    <name evidence="4" type="ORF">FJ657_01935</name>
</gene>
<sequence>MMSPSTTEMTALVTGGSRGIGRAAVRRLAADGYRVAFTYASDHVAAEETTRLAAEVGGQAFGFRAEFGAHGDAERAWAAFAETARDHDLGGHVDVLVANAAVGGVAPLAALNEDEFDRTFAANVRAPLFLIREGLSRLRDGARIITVSSLAAQLATPPMIAYAASKAAIENVTIALAKELGPRGITVNAIRPGTVRTDSWNALSGGRAEAEAAVAARAALGRIGEPDDIADVIAYLASPDARWITGSVVNAAGGTGI</sequence>
<dbReference type="PANTHER" id="PTHR43639:SF1">
    <property type="entry name" value="SHORT-CHAIN DEHYDROGENASE_REDUCTASE FAMILY PROTEIN"/>
    <property type="match status" value="1"/>
</dbReference>
<dbReference type="EMBL" id="VHQG01000001">
    <property type="protein sequence ID" value="TPW77467.1"/>
    <property type="molecule type" value="Genomic_DNA"/>
</dbReference>
<dbReference type="PANTHER" id="PTHR43639">
    <property type="entry name" value="OXIDOREDUCTASE, SHORT-CHAIN DEHYDROGENASE/REDUCTASE FAMILY (AFU_ORTHOLOGUE AFUA_5G02870)"/>
    <property type="match status" value="1"/>
</dbReference>
<evidence type="ECO:0000313" key="4">
    <source>
        <dbReference type="EMBL" id="TPW77467.1"/>
    </source>
</evidence>
<dbReference type="PRINTS" id="PR00080">
    <property type="entry name" value="SDRFAMILY"/>
</dbReference>